<keyword evidence="3" id="KW-1185">Reference proteome</keyword>
<reference evidence="2 3" key="1">
    <citation type="submission" date="2018-08" db="EMBL/GenBank/DDBJ databases">
        <authorList>
            <person name="Laetsch R D."/>
            <person name="Stevens L."/>
            <person name="Kumar S."/>
            <person name="Blaxter L. M."/>
        </authorList>
    </citation>
    <scope>NUCLEOTIDE SEQUENCE [LARGE SCALE GENOMIC DNA]</scope>
</reference>
<evidence type="ECO:0000313" key="3">
    <source>
        <dbReference type="Proteomes" id="UP000277928"/>
    </source>
</evidence>
<protein>
    <submittedName>
        <fullName evidence="2">Uncharacterized protein</fullName>
    </submittedName>
</protein>
<name>A0A3P6TDX5_LITSI</name>
<proteinExistence type="predicted"/>
<evidence type="ECO:0000313" key="2">
    <source>
        <dbReference type="EMBL" id="VDK79035.1"/>
    </source>
</evidence>
<feature type="compositionally biased region" description="Low complexity" evidence="1">
    <location>
        <begin position="1"/>
        <end position="18"/>
    </location>
</feature>
<gene>
    <name evidence="2" type="ORF">NLS_LOCUS4321</name>
</gene>
<sequence>MLLISAPISHASGSSSSKISERDVSVRRIKRFWTDVRPLRRDYPDIDDDQEAEEYYRNQFRMISLPSIDDFATRSIITTTMPITARRAVKRNCTTKVRKASSKFRNG</sequence>
<feature type="region of interest" description="Disordered" evidence="1">
    <location>
        <begin position="1"/>
        <end position="22"/>
    </location>
</feature>
<dbReference type="OrthoDB" id="5874302at2759"/>
<dbReference type="EMBL" id="UYRX01000272">
    <property type="protein sequence ID" value="VDK79035.1"/>
    <property type="molecule type" value="Genomic_DNA"/>
</dbReference>
<dbReference type="Proteomes" id="UP000277928">
    <property type="component" value="Unassembled WGS sequence"/>
</dbReference>
<evidence type="ECO:0000256" key="1">
    <source>
        <dbReference type="SAM" id="MobiDB-lite"/>
    </source>
</evidence>
<organism evidence="2 3">
    <name type="scientific">Litomosoides sigmodontis</name>
    <name type="common">Filarial nematode worm</name>
    <dbReference type="NCBI Taxonomy" id="42156"/>
    <lineage>
        <taxon>Eukaryota</taxon>
        <taxon>Metazoa</taxon>
        <taxon>Ecdysozoa</taxon>
        <taxon>Nematoda</taxon>
        <taxon>Chromadorea</taxon>
        <taxon>Rhabditida</taxon>
        <taxon>Spirurina</taxon>
        <taxon>Spiruromorpha</taxon>
        <taxon>Filarioidea</taxon>
        <taxon>Onchocercidae</taxon>
        <taxon>Litomosoides</taxon>
    </lineage>
</organism>
<accession>A0A3P6TDX5</accession>
<dbReference type="AlphaFoldDB" id="A0A3P6TDX5"/>